<dbReference type="EMBL" id="AWUE01015670">
    <property type="protein sequence ID" value="OMO96259.1"/>
    <property type="molecule type" value="Genomic_DNA"/>
</dbReference>
<dbReference type="PANTHER" id="PTHR46137">
    <property type="entry name" value="OS05G0310600 PROTEIN"/>
    <property type="match status" value="1"/>
</dbReference>
<name>A0A1R3JMZ1_9ROSI</name>
<dbReference type="AlphaFoldDB" id="A0A1R3JMZ1"/>
<sequence length="193" mass="21757">MEKMIEKGKRLFTHRKDSCRLKPGDHIYSFRGFYSYSHHAIYVSEDCVIHFIHTESDDNGVSGGQEEPPCKCGYQRNVHLGVVKSCLDCFLSYGTHFSETLHVYEYEESSLVKKFKRAGTCSTSKSKPPEEVVAVATALHKENAFGSYDLVDNNCEHFATFCKTGTRSSEQVHSVMNKPFIPTLVNVVKLSSS</sequence>
<dbReference type="Gene3D" id="3.90.1720.10">
    <property type="entry name" value="endopeptidase domain like (from Nostoc punctiforme)"/>
    <property type="match status" value="1"/>
</dbReference>
<dbReference type="PANTHER" id="PTHR46137:SF14">
    <property type="entry name" value="LRAT DOMAIN-CONTAINING PROTEIN"/>
    <property type="match status" value="1"/>
</dbReference>
<proteinExistence type="predicted"/>
<dbReference type="OrthoDB" id="421951at2759"/>
<organism evidence="2 3">
    <name type="scientific">Corchorus olitorius</name>
    <dbReference type="NCBI Taxonomy" id="93759"/>
    <lineage>
        <taxon>Eukaryota</taxon>
        <taxon>Viridiplantae</taxon>
        <taxon>Streptophyta</taxon>
        <taxon>Embryophyta</taxon>
        <taxon>Tracheophyta</taxon>
        <taxon>Spermatophyta</taxon>
        <taxon>Magnoliopsida</taxon>
        <taxon>eudicotyledons</taxon>
        <taxon>Gunneridae</taxon>
        <taxon>Pentapetalae</taxon>
        <taxon>rosids</taxon>
        <taxon>malvids</taxon>
        <taxon>Malvales</taxon>
        <taxon>Malvaceae</taxon>
        <taxon>Grewioideae</taxon>
        <taxon>Apeibeae</taxon>
        <taxon>Corchorus</taxon>
    </lineage>
</organism>
<comment type="caution">
    <text evidence="2">The sequence shown here is derived from an EMBL/GenBank/DDBJ whole genome shotgun (WGS) entry which is preliminary data.</text>
</comment>
<dbReference type="InterPro" id="IPR007053">
    <property type="entry name" value="LRAT_dom"/>
</dbReference>
<dbReference type="PROSITE" id="PS51934">
    <property type="entry name" value="LRAT"/>
    <property type="match status" value="1"/>
</dbReference>
<accession>A0A1R3JMZ1</accession>
<keyword evidence="3" id="KW-1185">Reference proteome</keyword>
<dbReference type="STRING" id="93759.A0A1R3JMZ1"/>
<gene>
    <name evidence="2" type="ORF">COLO4_15387</name>
</gene>
<evidence type="ECO:0000259" key="1">
    <source>
        <dbReference type="PROSITE" id="PS51934"/>
    </source>
</evidence>
<evidence type="ECO:0000313" key="3">
    <source>
        <dbReference type="Proteomes" id="UP000187203"/>
    </source>
</evidence>
<reference evidence="3" key="1">
    <citation type="submission" date="2013-09" db="EMBL/GenBank/DDBJ databases">
        <title>Corchorus olitorius genome sequencing.</title>
        <authorList>
            <person name="Alam M."/>
            <person name="Haque M.S."/>
            <person name="Islam M.S."/>
            <person name="Emdad E.M."/>
            <person name="Islam M.M."/>
            <person name="Ahmed B."/>
            <person name="Halim A."/>
            <person name="Hossen Q.M.M."/>
            <person name="Hossain M.Z."/>
            <person name="Ahmed R."/>
            <person name="Khan M.M."/>
            <person name="Islam R."/>
            <person name="Rashid M.M."/>
            <person name="Khan S.A."/>
            <person name="Rahman M.S."/>
            <person name="Alam M."/>
            <person name="Yahiya A.S."/>
            <person name="Khan M.S."/>
            <person name="Azam M.S."/>
            <person name="Haque T."/>
            <person name="Lashkar M.Z.H."/>
            <person name="Akhand A.I."/>
            <person name="Morshed G."/>
            <person name="Roy S."/>
            <person name="Uddin K.S."/>
            <person name="Rabeya T."/>
            <person name="Hossain A.S."/>
            <person name="Chowdhury A."/>
            <person name="Snigdha A.R."/>
            <person name="Mortoza M.S."/>
            <person name="Matin S.A."/>
            <person name="Hoque S.M.E."/>
            <person name="Islam M.K."/>
            <person name="Roy D.K."/>
            <person name="Haider R."/>
            <person name="Moosa M.M."/>
            <person name="Elias S.M."/>
            <person name="Hasan A.M."/>
            <person name="Jahan S."/>
            <person name="Shafiuddin M."/>
            <person name="Mahmood N."/>
            <person name="Shommy N.S."/>
        </authorList>
    </citation>
    <scope>NUCLEOTIDE SEQUENCE [LARGE SCALE GENOMIC DNA]</scope>
    <source>
        <strain evidence="3">cv. O-4</strain>
    </source>
</reference>
<feature type="domain" description="LRAT" evidence="1">
    <location>
        <begin position="28"/>
        <end position="171"/>
    </location>
</feature>
<evidence type="ECO:0000313" key="2">
    <source>
        <dbReference type="EMBL" id="OMO96259.1"/>
    </source>
</evidence>
<dbReference type="Pfam" id="PF04970">
    <property type="entry name" value="LRAT"/>
    <property type="match status" value="1"/>
</dbReference>
<dbReference type="Proteomes" id="UP000187203">
    <property type="component" value="Unassembled WGS sequence"/>
</dbReference>
<protein>
    <recommendedName>
        <fullName evidence="1">LRAT domain-containing protein</fullName>
    </recommendedName>
</protein>